<keyword evidence="6" id="KW-0408">Iron</keyword>
<keyword evidence="11" id="KW-1185">Reference proteome</keyword>
<dbReference type="Gene3D" id="3.30.2020.30">
    <property type="match status" value="1"/>
</dbReference>
<proteinExistence type="inferred from homology"/>
<feature type="domain" description="TauD/TfdA-like" evidence="8">
    <location>
        <begin position="143"/>
        <end position="389"/>
    </location>
</feature>
<name>A0A1E1JS77_9HELO</name>
<dbReference type="Gene3D" id="3.60.130.10">
    <property type="entry name" value="Clavaminate synthase-like"/>
    <property type="match status" value="1"/>
</dbReference>
<dbReference type="PANTHER" id="PTHR10696:SF25">
    <property type="entry name" value="OXIDOREDUCTASE AIM17-RELATED"/>
    <property type="match status" value="1"/>
</dbReference>
<dbReference type="InterPro" id="IPR010376">
    <property type="entry name" value="GBBH-like_N"/>
</dbReference>
<comment type="similarity">
    <text evidence="2">Belongs to the gamma-BBH/TMLD family.</text>
</comment>
<dbReference type="InterPro" id="IPR050411">
    <property type="entry name" value="AlphaKG_dependent_hydroxylases"/>
</dbReference>
<evidence type="ECO:0000256" key="3">
    <source>
        <dbReference type="ARBA" id="ARBA00022723"/>
    </source>
</evidence>
<dbReference type="AlphaFoldDB" id="A0A1E1JS77"/>
<dbReference type="Pfam" id="PF02668">
    <property type="entry name" value="TauD"/>
    <property type="match status" value="1"/>
</dbReference>
<feature type="region of interest" description="Disordered" evidence="7">
    <location>
        <begin position="1"/>
        <end position="20"/>
    </location>
</feature>
<evidence type="ECO:0000259" key="9">
    <source>
        <dbReference type="Pfam" id="PF06155"/>
    </source>
</evidence>
<evidence type="ECO:0000256" key="1">
    <source>
        <dbReference type="ARBA" id="ARBA00001954"/>
    </source>
</evidence>
<evidence type="ECO:0000256" key="4">
    <source>
        <dbReference type="ARBA" id="ARBA00022964"/>
    </source>
</evidence>
<dbReference type="Pfam" id="PF06155">
    <property type="entry name" value="GBBH-like_N"/>
    <property type="match status" value="1"/>
</dbReference>
<dbReference type="GO" id="GO:0045329">
    <property type="term" value="P:carnitine biosynthetic process"/>
    <property type="evidence" value="ECO:0007669"/>
    <property type="project" value="TreeGrafter"/>
</dbReference>
<dbReference type="PANTHER" id="PTHR10696">
    <property type="entry name" value="GAMMA-BUTYROBETAINE HYDROXYLASE-RELATED"/>
    <property type="match status" value="1"/>
</dbReference>
<organism evidence="10 11">
    <name type="scientific">Rhynchosporium agropyri</name>
    <dbReference type="NCBI Taxonomy" id="914238"/>
    <lineage>
        <taxon>Eukaryota</taxon>
        <taxon>Fungi</taxon>
        <taxon>Dikarya</taxon>
        <taxon>Ascomycota</taxon>
        <taxon>Pezizomycotina</taxon>
        <taxon>Leotiomycetes</taxon>
        <taxon>Helotiales</taxon>
        <taxon>Ploettnerulaceae</taxon>
        <taxon>Rhynchosporium</taxon>
    </lineage>
</organism>
<evidence type="ECO:0000259" key="8">
    <source>
        <dbReference type="Pfam" id="PF02668"/>
    </source>
</evidence>
<dbReference type="InterPro" id="IPR003819">
    <property type="entry name" value="TauD/TfdA-like"/>
</dbReference>
<dbReference type="Proteomes" id="UP000178912">
    <property type="component" value="Unassembled WGS sequence"/>
</dbReference>
<feature type="compositionally biased region" description="Polar residues" evidence="7">
    <location>
        <begin position="1"/>
        <end position="12"/>
    </location>
</feature>
<evidence type="ECO:0000256" key="6">
    <source>
        <dbReference type="ARBA" id="ARBA00023004"/>
    </source>
</evidence>
<evidence type="ECO:0000313" key="11">
    <source>
        <dbReference type="Proteomes" id="UP000178912"/>
    </source>
</evidence>
<protein>
    <submittedName>
        <fullName evidence="10">Related to gamma-butyrobetaine dioxygenase</fullName>
    </submittedName>
</protein>
<evidence type="ECO:0000256" key="7">
    <source>
        <dbReference type="SAM" id="MobiDB-lite"/>
    </source>
</evidence>
<dbReference type="GO" id="GO:0046872">
    <property type="term" value="F:metal ion binding"/>
    <property type="evidence" value="ECO:0007669"/>
    <property type="project" value="UniProtKB-KW"/>
</dbReference>
<evidence type="ECO:0000256" key="5">
    <source>
        <dbReference type="ARBA" id="ARBA00023002"/>
    </source>
</evidence>
<dbReference type="CDD" id="cd00250">
    <property type="entry name" value="CAS_like"/>
    <property type="match status" value="1"/>
</dbReference>
<dbReference type="InterPro" id="IPR042098">
    <property type="entry name" value="TauD-like_sf"/>
</dbReference>
<dbReference type="GO" id="GO:0005739">
    <property type="term" value="C:mitochondrion"/>
    <property type="evidence" value="ECO:0007669"/>
    <property type="project" value="TreeGrafter"/>
</dbReference>
<dbReference type="InterPro" id="IPR038492">
    <property type="entry name" value="GBBH-like_N_sf"/>
</dbReference>
<dbReference type="EMBL" id="FJUX01000001">
    <property type="protein sequence ID" value="CZS88609.1"/>
    <property type="molecule type" value="Genomic_DNA"/>
</dbReference>
<reference evidence="11" key="1">
    <citation type="submission" date="2016-03" db="EMBL/GenBank/DDBJ databases">
        <authorList>
            <person name="Guldener U."/>
        </authorList>
    </citation>
    <scope>NUCLEOTIDE SEQUENCE [LARGE SCALE GENOMIC DNA]</scope>
    <source>
        <strain evidence="11">04CH-RAC-A.6.1</strain>
    </source>
</reference>
<keyword evidence="5" id="KW-0560">Oxidoreductase</keyword>
<comment type="cofactor">
    <cofactor evidence="1">
        <name>Fe(2+)</name>
        <dbReference type="ChEBI" id="CHEBI:29033"/>
    </cofactor>
</comment>
<evidence type="ECO:0000256" key="2">
    <source>
        <dbReference type="ARBA" id="ARBA00008654"/>
    </source>
</evidence>
<dbReference type="GO" id="GO:0016706">
    <property type="term" value="F:2-oxoglutarate-dependent dioxygenase activity"/>
    <property type="evidence" value="ECO:0007669"/>
    <property type="project" value="UniProtKB-ARBA"/>
</dbReference>
<feature type="domain" description="Gamma-butyrobetaine hydroxylase-like N-terminal" evidence="9">
    <location>
        <begin position="38"/>
        <end position="92"/>
    </location>
</feature>
<keyword evidence="4 10" id="KW-0223">Dioxygenase</keyword>
<gene>
    <name evidence="10" type="ORF">RAG0_00301</name>
</gene>
<sequence length="434" mass="49329">MSNSRLATSQEDWQAARSPDGNPDLNLEYVKIGTDEGAFHPVFLRDACPCPKCIDSSTTQKLFQTTDIPAHITAESVNVQENGDVTIKWKNDLPASGPDHISTYSASLIKMCSNRTLRLKGHFSAGKARIWDNSRISEELEFVNFDDYMEDDKYLFRAVAQLKRLGLLLVRNVPESEEAVAQIAERIGTIRDTFYGRTWNVKSVPEAKNVAYTHQSLGLHMDLQYMHNPPGFQLLHCLKNTCEGGDSLFSDAFYAASRLSERDVMTLTRTNLAYQYRNAGEHYYMERPVLEVGDMKLQTPGGLHSRIEAVNYSPPFQAPLPISKAHQGYLVPRMLEALRQFARNVESPYLVHRYRLKAGECVMFNNRRVLHGRDAFEPGNGERLLKGTYLDTDVLNSKWRTLNKQFNGVQPAFDDGQHVYPENWEKRVGGRFAQ</sequence>
<evidence type="ECO:0000313" key="10">
    <source>
        <dbReference type="EMBL" id="CZS88609.1"/>
    </source>
</evidence>
<accession>A0A1E1JS77</accession>
<keyword evidence="3" id="KW-0479">Metal-binding</keyword>
<dbReference type="SUPFAM" id="SSF51197">
    <property type="entry name" value="Clavaminate synthase-like"/>
    <property type="match status" value="1"/>
</dbReference>
<dbReference type="OrthoDB" id="406634at2759"/>